<organism evidence="2 3">
    <name type="scientific">Mycena metata</name>
    <dbReference type="NCBI Taxonomy" id="1033252"/>
    <lineage>
        <taxon>Eukaryota</taxon>
        <taxon>Fungi</taxon>
        <taxon>Dikarya</taxon>
        <taxon>Basidiomycota</taxon>
        <taxon>Agaricomycotina</taxon>
        <taxon>Agaricomycetes</taxon>
        <taxon>Agaricomycetidae</taxon>
        <taxon>Agaricales</taxon>
        <taxon>Marasmiineae</taxon>
        <taxon>Mycenaceae</taxon>
        <taxon>Mycena</taxon>
    </lineage>
</organism>
<gene>
    <name evidence="2" type="ORF">B0H16DRAFT_1733389</name>
</gene>
<accession>A0AAD7MUH6</accession>
<evidence type="ECO:0000256" key="1">
    <source>
        <dbReference type="SAM" id="MobiDB-lite"/>
    </source>
</evidence>
<evidence type="ECO:0000313" key="3">
    <source>
        <dbReference type="Proteomes" id="UP001215598"/>
    </source>
</evidence>
<feature type="compositionally biased region" description="Basic and acidic residues" evidence="1">
    <location>
        <begin position="333"/>
        <end position="345"/>
    </location>
</feature>
<dbReference type="EMBL" id="JARKIB010000154">
    <property type="protein sequence ID" value="KAJ7731226.1"/>
    <property type="molecule type" value="Genomic_DNA"/>
</dbReference>
<feature type="compositionally biased region" description="Basic and acidic residues" evidence="1">
    <location>
        <begin position="295"/>
        <end position="324"/>
    </location>
</feature>
<protein>
    <recommendedName>
        <fullName evidence="4">HNH nuclease domain-containing protein</fullName>
    </recommendedName>
</protein>
<reference evidence="2" key="1">
    <citation type="submission" date="2023-03" db="EMBL/GenBank/DDBJ databases">
        <title>Massive genome expansion in bonnet fungi (Mycena s.s.) driven by repeated elements and novel gene families across ecological guilds.</title>
        <authorList>
            <consortium name="Lawrence Berkeley National Laboratory"/>
            <person name="Harder C.B."/>
            <person name="Miyauchi S."/>
            <person name="Viragh M."/>
            <person name="Kuo A."/>
            <person name="Thoen E."/>
            <person name="Andreopoulos B."/>
            <person name="Lu D."/>
            <person name="Skrede I."/>
            <person name="Drula E."/>
            <person name="Henrissat B."/>
            <person name="Morin E."/>
            <person name="Kohler A."/>
            <person name="Barry K."/>
            <person name="LaButti K."/>
            <person name="Morin E."/>
            <person name="Salamov A."/>
            <person name="Lipzen A."/>
            <person name="Mereny Z."/>
            <person name="Hegedus B."/>
            <person name="Baldrian P."/>
            <person name="Stursova M."/>
            <person name="Weitz H."/>
            <person name="Taylor A."/>
            <person name="Grigoriev I.V."/>
            <person name="Nagy L.G."/>
            <person name="Martin F."/>
            <person name="Kauserud H."/>
        </authorList>
    </citation>
    <scope>NUCLEOTIDE SEQUENCE</scope>
    <source>
        <strain evidence="2">CBHHK182m</strain>
    </source>
</reference>
<evidence type="ECO:0000313" key="2">
    <source>
        <dbReference type="EMBL" id="KAJ7731226.1"/>
    </source>
</evidence>
<dbReference type="AlphaFoldDB" id="A0AAD7MUH6"/>
<comment type="caution">
    <text evidence="2">The sequence shown here is derived from an EMBL/GenBank/DDBJ whole genome shotgun (WGS) entry which is preliminary data.</text>
</comment>
<dbReference type="Proteomes" id="UP001215598">
    <property type="component" value="Unassembled WGS sequence"/>
</dbReference>
<name>A0AAD7MUH6_9AGAR</name>
<feature type="region of interest" description="Disordered" evidence="1">
    <location>
        <begin position="283"/>
        <end position="356"/>
    </location>
</feature>
<proteinExistence type="predicted"/>
<keyword evidence="3" id="KW-1185">Reference proteome</keyword>
<evidence type="ECO:0008006" key="4">
    <source>
        <dbReference type="Google" id="ProtNLM"/>
    </source>
</evidence>
<sequence length="421" mass="46492">MSILQESPAPRPISDTLPFLKHNGYARVYHPLQKQILFENFPSFATQPGSSVFGVPVGVVLDTCAVLAGSSGKLLDFHSEAMVADTIPPWTTSSRWGNIYSCSRTMTVVTHCAVLLPIGSRHALSRLVKKGPDLDPRLDDVDSSCVSDRVKGEDGQCILTGAIIALHASHLLPKSEQAWVCRSVNLNSTYNAVSLRADLCAGVLDKGYMQFVPYKGVIVALFPTSQARNLAHDYHLKEVAMPARIRRGMIFLRFVYNILHTKCSASQKVAEIVRSTLLRRSAEDDMDGGARKKAKQEGDGHDGGAEQPTRERDGPQGDGARDTQETAGETVDEGEKRDAAEDEGKTPGCEDNEESMRMRHEEALLRLYDSQEAMFTKSTVMTLDDEQCGRYPGFANMARLKFKYRREHPEIWQTTSTGLDA</sequence>